<dbReference type="FunFam" id="1.25.40.10:FF:000366">
    <property type="entry name" value="Pentatricopeptide (PPR) repeat-containing protein"/>
    <property type="match status" value="1"/>
</dbReference>
<dbReference type="Pfam" id="PF20431">
    <property type="entry name" value="E_motif"/>
    <property type="match status" value="1"/>
</dbReference>
<dbReference type="InterPro" id="IPR046960">
    <property type="entry name" value="PPR_At4g14850-like_plant"/>
</dbReference>
<evidence type="ECO:0008006" key="5">
    <source>
        <dbReference type="Google" id="ProtNLM"/>
    </source>
</evidence>
<dbReference type="InterPro" id="IPR046848">
    <property type="entry name" value="E_motif"/>
</dbReference>
<dbReference type="Pfam" id="PF01535">
    <property type="entry name" value="PPR"/>
    <property type="match status" value="3"/>
</dbReference>
<dbReference type="GO" id="GO:0003723">
    <property type="term" value="F:RNA binding"/>
    <property type="evidence" value="ECO:0007669"/>
    <property type="project" value="InterPro"/>
</dbReference>
<keyword evidence="1" id="KW-0677">Repeat</keyword>
<sequence length="541" mass="60440">MFALFRVSTSARQFSSIVRSPILNYAQVIIPLLCDLKVLYGSRIDLYHSVNEPGMDKFAIPGRDYSANSGVARSNWLITKLCKEGKICEARLVFDNMCERDVVTWTTVITGYIKCGMVDEARRLFDRVDAKKNVITWTALVSGYIRLNRIKEAEKLFYEMPAQRLFEQMCERDVISWTAMVAGLSRNGRIEEARAWKLFNEMPQKNVISWTAIITGYIQDGQSEEALKIFMKMLVADGVKPNQGTFVSVLGACSDLAGLSEGQQVHQMISKTAYQDRPFVVSALINMYSKCGELGTARKMFDDGMTSHRDLISWNGMVAAYAHHGCGREAINLFNEMRESGFQPDDVTYVGLLSACSHAGLVEEGLKYFDELVGDRSIIVREDHYTCLVDLCVRAGRLKEAFDFIKRLGTKPAASVLGALVAGCNVHGDVDIGKLAAEELLEVEPENPGTYLLLSNIYASAGKWREAAKVRLKMKDRGLKKQPGCSWIDVGNSSHVFVVGDKSHRQSELICSLLHELHAKIKKVGYVPNDDMIVDEEFSAM</sequence>
<dbReference type="Pfam" id="PF13041">
    <property type="entry name" value="PPR_2"/>
    <property type="match status" value="2"/>
</dbReference>
<dbReference type="Proteomes" id="UP000327013">
    <property type="component" value="Chromosome 7"/>
</dbReference>
<dbReference type="AlphaFoldDB" id="A0A5N6RGN1"/>
<dbReference type="PANTHER" id="PTHR47926">
    <property type="entry name" value="PENTATRICOPEPTIDE REPEAT-CONTAINING PROTEIN"/>
    <property type="match status" value="1"/>
</dbReference>
<gene>
    <name evidence="3" type="ORF">FH972_016689</name>
</gene>
<evidence type="ECO:0000313" key="4">
    <source>
        <dbReference type="Proteomes" id="UP000327013"/>
    </source>
</evidence>
<dbReference type="InterPro" id="IPR011990">
    <property type="entry name" value="TPR-like_helical_dom_sf"/>
</dbReference>
<organism evidence="3 4">
    <name type="scientific">Carpinus fangiana</name>
    <dbReference type="NCBI Taxonomy" id="176857"/>
    <lineage>
        <taxon>Eukaryota</taxon>
        <taxon>Viridiplantae</taxon>
        <taxon>Streptophyta</taxon>
        <taxon>Embryophyta</taxon>
        <taxon>Tracheophyta</taxon>
        <taxon>Spermatophyta</taxon>
        <taxon>Magnoliopsida</taxon>
        <taxon>eudicotyledons</taxon>
        <taxon>Gunneridae</taxon>
        <taxon>Pentapetalae</taxon>
        <taxon>rosids</taxon>
        <taxon>fabids</taxon>
        <taxon>Fagales</taxon>
        <taxon>Betulaceae</taxon>
        <taxon>Carpinus</taxon>
    </lineage>
</organism>
<evidence type="ECO:0000256" key="1">
    <source>
        <dbReference type="ARBA" id="ARBA00022737"/>
    </source>
</evidence>
<evidence type="ECO:0000313" key="3">
    <source>
        <dbReference type="EMBL" id="KAE8098644.1"/>
    </source>
</evidence>
<dbReference type="OrthoDB" id="185373at2759"/>
<dbReference type="EMBL" id="CM017327">
    <property type="protein sequence ID" value="KAE8098644.1"/>
    <property type="molecule type" value="Genomic_DNA"/>
</dbReference>
<dbReference type="Gene3D" id="1.25.40.10">
    <property type="entry name" value="Tetratricopeptide repeat domain"/>
    <property type="match status" value="4"/>
</dbReference>
<reference evidence="3 4" key="1">
    <citation type="submission" date="2019-06" db="EMBL/GenBank/DDBJ databases">
        <title>A chromosomal-level reference genome of Carpinus fangiana (Coryloideae, Betulaceae).</title>
        <authorList>
            <person name="Yang X."/>
            <person name="Wang Z."/>
            <person name="Zhang L."/>
            <person name="Hao G."/>
            <person name="Liu J."/>
            <person name="Yang Y."/>
        </authorList>
    </citation>
    <scope>NUCLEOTIDE SEQUENCE [LARGE SCALE GENOMIC DNA]</scope>
    <source>
        <strain evidence="3">Cfa_2016G</strain>
        <tissue evidence="3">Leaf</tissue>
    </source>
</reference>
<dbReference type="Pfam" id="PF12854">
    <property type="entry name" value="PPR_1"/>
    <property type="match status" value="1"/>
</dbReference>
<dbReference type="InterPro" id="IPR002885">
    <property type="entry name" value="PPR_rpt"/>
</dbReference>
<feature type="repeat" description="PPR" evidence="2">
    <location>
        <begin position="173"/>
        <end position="209"/>
    </location>
</feature>
<feature type="repeat" description="PPR" evidence="2">
    <location>
        <begin position="101"/>
        <end position="135"/>
    </location>
</feature>
<dbReference type="FunFam" id="1.25.40.10:FF:000031">
    <property type="entry name" value="Pentatricopeptide repeat-containing protein mitochondrial"/>
    <property type="match status" value="1"/>
</dbReference>
<dbReference type="GO" id="GO:0009451">
    <property type="term" value="P:RNA modification"/>
    <property type="evidence" value="ECO:0007669"/>
    <property type="project" value="InterPro"/>
</dbReference>
<dbReference type="PROSITE" id="PS51375">
    <property type="entry name" value="PPR"/>
    <property type="match status" value="4"/>
</dbReference>
<feature type="repeat" description="PPR" evidence="2">
    <location>
        <begin position="447"/>
        <end position="481"/>
    </location>
</feature>
<accession>A0A5N6RGN1</accession>
<dbReference type="PANTHER" id="PTHR47926:SF373">
    <property type="entry name" value="TETRATRICOPEPTIDE-LIKE HELICAL DOMAIN SUPERFAMILY, DYW DOMAIN-CONTAINING PROTEIN"/>
    <property type="match status" value="1"/>
</dbReference>
<dbReference type="SUPFAM" id="SSF48452">
    <property type="entry name" value="TPR-like"/>
    <property type="match status" value="1"/>
</dbReference>
<name>A0A5N6RGN1_9ROSI</name>
<dbReference type="NCBIfam" id="TIGR00756">
    <property type="entry name" value="PPR"/>
    <property type="match status" value="6"/>
</dbReference>
<feature type="repeat" description="PPR" evidence="2">
    <location>
        <begin position="310"/>
        <end position="344"/>
    </location>
</feature>
<keyword evidence="4" id="KW-1185">Reference proteome</keyword>
<proteinExistence type="predicted"/>
<protein>
    <recommendedName>
        <fullName evidence="5">DYW domain-containing protein</fullName>
    </recommendedName>
</protein>
<evidence type="ECO:0000256" key="2">
    <source>
        <dbReference type="PROSITE-ProRule" id="PRU00708"/>
    </source>
</evidence>